<keyword evidence="9" id="KW-1185">Reference proteome</keyword>
<feature type="compositionally biased region" description="Low complexity" evidence="5">
    <location>
        <begin position="1"/>
        <end position="13"/>
    </location>
</feature>
<dbReference type="PRINTS" id="PR00195">
    <property type="entry name" value="DYNAMIN"/>
</dbReference>
<dbReference type="SMART" id="SM00302">
    <property type="entry name" value="GED"/>
    <property type="match status" value="1"/>
</dbReference>
<evidence type="ECO:0000256" key="4">
    <source>
        <dbReference type="RuleBase" id="RU003932"/>
    </source>
</evidence>
<sequence length="833" mass="91904">MAADEPLSSSPPSSTSPPPSISPAISSLGHSVIPIVNKLQDIFAQLGSSHTIELPQVAVVGSQSSGKSSVLEALVGRDFLPRGSDICTRRPLVLQLLQIKRKGDGVDEEYGEFLHLPGKRFYNFNDIRREIQAETDREAGGNRGVSDKQIRLKIFSPNVLDITLVDLPGITKVPVGDQPSDIEARIRTMIMSYIKLPSCLILAVTPANSDLANSDALQIAGNADPNGDRTIGVITKLDIMDRGTDARNFLLGKVIPLRLGYVGVVNRSQEDITLNRSIKDALAAEEKFFRSRPVYNELTDRCGVPQLAKKLNQILVQHIKALLPGLKSRISAALVSVAKEHASYGEITESKAGQGALLLNILSKYSEAFSSMIEGKNEEMSTSELSGGARIHYIFQSIFVKSLEEVDPCEDLTDDDIRTAIQNATGPRSALFVPEVPFEVLIRRQIARLLDPSLQCARFIYDELIKMSHRCMVNELQRFPILRKRMDEVIGNFLREGLEPSETMIGHIVEMEMDYINTSHPNFIGGSKAVELALQEMKSLRAAASTNPRHKDEPDKAPSSERSLKSRAILARQANGIIPEQGARPATESAAPGSTTGSSWGISSIFGGSDNRVAAKENLTSKPFNEPIQTIEPSFSMIHLREPPTVLRPSDTNSEQEAVEITVTKKLLRSYYDIVRKNIEDFVPKAIMHFLVNHTKRELHNVFIKKLYRDNLFEEMLQEPDEVSIKRKRTRETLRVLQQAFRTLDELPVDADAVERGYSLNADPTGLPRIHGLPSSSFYSTSSGSTESYTASPKNPRSRKSSHSGELYSSHITADSNGGGRNSFLGLYPTVEI</sequence>
<dbReference type="Proteomes" id="UP001237642">
    <property type="component" value="Unassembled WGS sequence"/>
</dbReference>
<feature type="compositionally biased region" description="Low complexity" evidence="5">
    <location>
        <begin position="778"/>
        <end position="792"/>
    </location>
</feature>
<evidence type="ECO:0000256" key="5">
    <source>
        <dbReference type="SAM" id="MobiDB-lite"/>
    </source>
</evidence>
<dbReference type="InterPro" id="IPR022812">
    <property type="entry name" value="Dynamin"/>
</dbReference>
<feature type="domain" description="Dynamin-type G" evidence="7">
    <location>
        <begin position="51"/>
        <end position="324"/>
    </location>
</feature>
<dbReference type="Pfam" id="PF00350">
    <property type="entry name" value="Dynamin_N"/>
    <property type="match status" value="1"/>
</dbReference>
<evidence type="ECO:0000313" key="8">
    <source>
        <dbReference type="EMBL" id="KAK1359178.1"/>
    </source>
</evidence>
<dbReference type="InterPro" id="IPR001401">
    <property type="entry name" value="Dynamin_GTPase"/>
</dbReference>
<evidence type="ECO:0000256" key="1">
    <source>
        <dbReference type="ARBA" id="ARBA00022741"/>
    </source>
</evidence>
<feature type="domain" description="GED" evidence="6">
    <location>
        <begin position="661"/>
        <end position="752"/>
    </location>
</feature>
<evidence type="ECO:0000256" key="3">
    <source>
        <dbReference type="ARBA" id="ARBA00023175"/>
    </source>
</evidence>
<dbReference type="Gene3D" id="3.40.50.300">
    <property type="entry name" value="P-loop containing nucleotide triphosphate hydrolases"/>
    <property type="match status" value="1"/>
</dbReference>
<dbReference type="Pfam" id="PF01031">
    <property type="entry name" value="Dynamin_M"/>
    <property type="match status" value="1"/>
</dbReference>
<dbReference type="PROSITE" id="PS51718">
    <property type="entry name" value="G_DYNAMIN_2"/>
    <property type="match status" value="1"/>
</dbReference>
<reference evidence="8" key="1">
    <citation type="submission" date="2023-02" db="EMBL/GenBank/DDBJ databases">
        <title>Genome of toxic invasive species Heracleum sosnowskyi carries increased number of genes despite the absence of recent whole-genome duplications.</title>
        <authorList>
            <person name="Schelkunov M."/>
            <person name="Shtratnikova V."/>
            <person name="Makarenko M."/>
            <person name="Klepikova A."/>
            <person name="Omelchenko D."/>
            <person name="Novikova G."/>
            <person name="Obukhova E."/>
            <person name="Bogdanov V."/>
            <person name="Penin A."/>
            <person name="Logacheva M."/>
        </authorList>
    </citation>
    <scope>NUCLEOTIDE SEQUENCE</scope>
    <source>
        <strain evidence="8">Hsosn_3</strain>
        <tissue evidence="8">Leaf</tissue>
    </source>
</reference>
<dbReference type="AlphaFoldDB" id="A0AAD8M4N6"/>
<dbReference type="GO" id="GO:0016020">
    <property type="term" value="C:membrane"/>
    <property type="evidence" value="ECO:0007669"/>
    <property type="project" value="TreeGrafter"/>
</dbReference>
<protein>
    <submittedName>
        <fullName evidence="8">Dynamin-related protein 3A</fullName>
    </submittedName>
</protein>
<keyword evidence="3" id="KW-0505">Motor protein</keyword>
<dbReference type="SUPFAM" id="SSF52540">
    <property type="entry name" value="P-loop containing nucleoside triphosphate hydrolases"/>
    <property type="match status" value="1"/>
</dbReference>
<feature type="region of interest" description="Disordered" evidence="5">
    <location>
        <begin position="778"/>
        <end position="823"/>
    </location>
</feature>
<dbReference type="PROSITE" id="PS51388">
    <property type="entry name" value="GED"/>
    <property type="match status" value="1"/>
</dbReference>
<name>A0AAD8M4N6_9APIA</name>
<comment type="similarity">
    <text evidence="4">Belongs to the TRAFAC class dynamin-like GTPase superfamily. Dynamin/Fzo/YdjA family.</text>
</comment>
<dbReference type="InterPro" id="IPR045063">
    <property type="entry name" value="Dynamin_N"/>
</dbReference>
<proteinExistence type="inferred from homology"/>
<dbReference type="FunFam" id="1.20.120.1240:FF:000018">
    <property type="entry name" value="Dynamin-related protein 3A"/>
    <property type="match status" value="1"/>
</dbReference>
<dbReference type="SMART" id="SM00053">
    <property type="entry name" value="DYNc"/>
    <property type="match status" value="1"/>
</dbReference>
<dbReference type="PANTHER" id="PTHR11566">
    <property type="entry name" value="DYNAMIN"/>
    <property type="match status" value="1"/>
</dbReference>
<keyword evidence="1 4" id="KW-0547">Nucleotide-binding</keyword>
<dbReference type="Gene3D" id="1.20.120.1240">
    <property type="entry name" value="Dynamin, middle domain"/>
    <property type="match status" value="2"/>
</dbReference>
<dbReference type="InterPro" id="IPR019762">
    <property type="entry name" value="Dynamin_GTPase_CS"/>
</dbReference>
<feature type="compositionally biased region" description="Low complexity" evidence="5">
    <location>
        <begin position="593"/>
        <end position="602"/>
    </location>
</feature>
<dbReference type="PROSITE" id="PS00410">
    <property type="entry name" value="G_DYNAMIN_1"/>
    <property type="match status" value="1"/>
</dbReference>
<dbReference type="GO" id="GO:0003924">
    <property type="term" value="F:GTPase activity"/>
    <property type="evidence" value="ECO:0007669"/>
    <property type="project" value="InterPro"/>
</dbReference>
<dbReference type="EMBL" id="JAUIZM010000010">
    <property type="protein sequence ID" value="KAK1359178.1"/>
    <property type="molecule type" value="Genomic_DNA"/>
</dbReference>
<dbReference type="GO" id="GO:0005874">
    <property type="term" value="C:microtubule"/>
    <property type="evidence" value="ECO:0007669"/>
    <property type="project" value="TreeGrafter"/>
</dbReference>
<evidence type="ECO:0000313" key="9">
    <source>
        <dbReference type="Proteomes" id="UP001237642"/>
    </source>
</evidence>
<comment type="caution">
    <text evidence="8">The sequence shown here is derived from an EMBL/GenBank/DDBJ whole genome shotgun (WGS) entry which is preliminary data.</text>
</comment>
<organism evidence="8 9">
    <name type="scientific">Heracleum sosnowskyi</name>
    <dbReference type="NCBI Taxonomy" id="360622"/>
    <lineage>
        <taxon>Eukaryota</taxon>
        <taxon>Viridiplantae</taxon>
        <taxon>Streptophyta</taxon>
        <taxon>Embryophyta</taxon>
        <taxon>Tracheophyta</taxon>
        <taxon>Spermatophyta</taxon>
        <taxon>Magnoliopsida</taxon>
        <taxon>eudicotyledons</taxon>
        <taxon>Gunneridae</taxon>
        <taxon>Pentapetalae</taxon>
        <taxon>asterids</taxon>
        <taxon>campanulids</taxon>
        <taxon>Apiales</taxon>
        <taxon>Apiaceae</taxon>
        <taxon>Apioideae</taxon>
        <taxon>apioid superclade</taxon>
        <taxon>Tordylieae</taxon>
        <taxon>Tordyliinae</taxon>
        <taxon>Heracleum</taxon>
    </lineage>
</organism>
<dbReference type="GO" id="GO:0005525">
    <property type="term" value="F:GTP binding"/>
    <property type="evidence" value="ECO:0007669"/>
    <property type="project" value="UniProtKB-KW"/>
</dbReference>
<feature type="region of interest" description="Disordered" evidence="5">
    <location>
        <begin position="1"/>
        <end position="23"/>
    </location>
</feature>
<dbReference type="Pfam" id="PF02212">
    <property type="entry name" value="GED"/>
    <property type="match status" value="1"/>
</dbReference>
<feature type="region of interest" description="Disordered" evidence="5">
    <location>
        <begin position="542"/>
        <end position="602"/>
    </location>
</feature>
<gene>
    <name evidence="8" type="ORF">POM88_043652</name>
</gene>
<reference evidence="8" key="2">
    <citation type="submission" date="2023-05" db="EMBL/GenBank/DDBJ databases">
        <authorList>
            <person name="Schelkunov M.I."/>
        </authorList>
    </citation>
    <scope>NUCLEOTIDE SEQUENCE</scope>
    <source>
        <strain evidence="8">Hsosn_3</strain>
        <tissue evidence="8">Leaf</tissue>
    </source>
</reference>
<dbReference type="InterPro" id="IPR003130">
    <property type="entry name" value="GED"/>
</dbReference>
<dbReference type="GO" id="GO:0005737">
    <property type="term" value="C:cytoplasm"/>
    <property type="evidence" value="ECO:0007669"/>
    <property type="project" value="TreeGrafter"/>
</dbReference>
<evidence type="ECO:0000259" key="6">
    <source>
        <dbReference type="PROSITE" id="PS51388"/>
    </source>
</evidence>
<accession>A0AAD8M4N6</accession>
<dbReference type="InterPro" id="IPR020850">
    <property type="entry name" value="GED_dom"/>
</dbReference>
<evidence type="ECO:0000259" key="7">
    <source>
        <dbReference type="PROSITE" id="PS51718"/>
    </source>
</evidence>
<dbReference type="FunFam" id="3.40.50.300:FF:001027">
    <property type="entry name" value="dynamin-related protein 3A"/>
    <property type="match status" value="1"/>
</dbReference>
<dbReference type="PANTHER" id="PTHR11566:SF21">
    <property type="entry name" value="DYNAMIN RELATED PROTEIN 1, ISOFORM A"/>
    <property type="match status" value="1"/>
</dbReference>
<dbReference type="InterPro" id="IPR030381">
    <property type="entry name" value="G_DYNAMIN_dom"/>
</dbReference>
<dbReference type="CDD" id="cd08771">
    <property type="entry name" value="DLP_1"/>
    <property type="match status" value="1"/>
</dbReference>
<feature type="compositionally biased region" description="Basic and acidic residues" evidence="5">
    <location>
        <begin position="549"/>
        <end position="564"/>
    </location>
</feature>
<dbReference type="GO" id="GO:0008017">
    <property type="term" value="F:microtubule binding"/>
    <property type="evidence" value="ECO:0007669"/>
    <property type="project" value="TreeGrafter"/>
</dbReference>
<keyword evidence="2 4" id="KW-0342">GTP-binding</keyword>
<evidence type="ECO:0000256" key="2">
    <source>
        <dbReference type="ARBA" id="ARBA00023134"/>
    </source>
</evidence>
<dbReference type="InterPro" id="IPR000375">
    <property type="entry name" value="Dynamin_stalk"/>
</dbReference>
<dbReference type="InterPro" id="IPR027417">
    <property type="entry name" value="P-loop_NTPase"/>
</dbReference>